<comment type="subunit">
    <text evidence="7">Forms oligomers.</text>
</comment>
<evidence type="ECO:0000256" key="4">
    <source>
        <dbReference type="ARBA" id="ARBA00023015"/>
    </source>
</evidence>
<sequence>MFFGEYQHSLDAKGRLIMPAKFRTELGPKFYLTRGLDGCLFGYTAQGWELLQAKLQTLPLARKEARTFMRFFYAAALECEFDKQGRIKLSPTLIDYAALDDKCMIIGVANRIEIWSNERWQDQNAAALTKFDELAEDLLDFGL</sequence>
<keyword evidence="3" id="KW-0677">Repeat</keyword>
<dbReference type="NCBIfam" id="TIGR00242">
    <property type="entry name" value="division/cell wall cluster transcriptional repressor MraZ"/>
    <property type="match status" value="1"/>
</dbReference>
<evidence type="ECO:0000256" key="2">
    <source>
        <dbReference type="ARBA" id="ARBA00022490"/>
    </source>
</evidence>
<dbReference type="InterPro" id="IPR003444">
    <property type="entry name" value="MraZ"/>
</dbReference>
<feature type="domain" description="SpoVT-AbrB" evidence="8">
    <location>
        <begin position="76"/>
        <end position="119"/>
    </location>
</feature>
<dbReference type="Gene3D" id="3.40.1550.20">
    <property type="entry name" value="Transcriptional regulator MraZ domain"/>
    <property type="match status" value="1"/>
</dbReference>
<comment type="similarity">
    <text evidence="7">Belongs to the MraZ family.</text>
</comment>
<dbReference type="InterPro" id="IPR035644">
    <property type="entry name" value="MraZ_C"/>
</dbReference>
<dbReference type="InterPro" id="IPR038619">
    <property type="entry name" value="MraZ_sf"/>
</dbReference>
<dbReference type="InterPro" id="IPR037914">
    <property type="entry name" value="SpoVT-AbrB_sf"/>
</dbReference>
<dbReference type="PROSITE" id="PS51740">
    <property type="entry name" value="SPOVT_ABRB"/>
    <property type="match status" value="2"/>
</dbReference>
<accession>A0ABY1AAW1</accession>
<evidence type="ECO:0000256" key="1">
    <source>
        <dbReference type="ARBA" id="ARBA00013860"/>
    </source>
</evidence>
<evidence type="ECO:0000256" key="5">
    <source>
        <dbReference type="ARBA" id="ARBA00023125"/>
    </source>
</evidence>
<dbReference type="InterPro" id="IPR007159">
    <property type="entry name" value="SpoVT-AbrB_dom"/>
</dbReference>
<dbReference type="PANTHER" id="PTHR34701">
    <property type="entry name" value="TRANSCRIPTIONAL REGULATOR MRAZ"/>
    <property type="match status" value="1"/>
</dbReference>
<dbReference type="SUPFAM" id="SSF89447">
    <property type="entry name" value="AbrB/MazE/MraZ-like"/>
    <property type="match status" value="1"/>
</dbReference>
<evidence type="ECO:0000259" key="8">
    <source>
        <dbReference type="PROSITE" id="PS51740"/>
    </source>
</evidence>
<dbReference type="HAMAP" id="MF_01008">
    <property type="entry name" value="MraZ"/>
    <property type="match status" value="1"/>
</dbReference>
<dbReference type="CDD" id="cd16321">
    <property type="entry name" value="MraZ_C"/>
    <property type="match status" value="1"/>
</dbReference>
<organism evidence="9 10">
    <name type="scientific">Ligilactobacillus ruminis</name>
    <dbReference type="NCBI Taxonomy" id="1623"/>
    <lineage>
        <taxon>Bacteria</taxon>
        <taxon>Bacillati</taxon>
        <taxon>Bacillota</taxon>
        <taxon>Bacilli</taxon>
        <taxon>Lactobacillales</taxon>
        <taxon>Lactobacillaceae</taxon>
        <taxon>Ligilactobacillus</taxon>
    </lineage>
</organism>
<comment type="subcellular location">
    <subcellularLocation>
        <location evidence="7">Cytoplasm</location>
        <location evidence="7">Nucleoid</location>
    </subcellularLocation>
</comment>
<comment type="caution">
    <text evidence="9">The sequence shown here is derived from an EMBL/GenBank/DDBJ whole genome shotgun (WGS) entry which is preliminary data.</text>
</comment>
<gene>
    <name evidence="7" type="primary">mraZ</name>
    <name evidence="9" type="ORF">SAMN05216431_104142</name>
</gene>
<dbReference type="PANTHER" id="PTHR34701:SF1">
    <property type="entry name" value="TRANSCRIPTIONAL REGULATOR MRAZ"/>
    <property type="match status" value="1"/>
</dbReference>
<evidence type="ECO:0000256" key="6">
    <source>
        <dbReference type="ARBA" id="ARBA00023163"/>
    </source>
</evidence>
<evidence type="ECO:0000256" key="7">
    <source>
        <dbReference type="HAMAP-Rule" id="MF_01008"/>
    </source>
</evidence>
<keyword evidence="5 7" id="KW-0238">DNA-binding</keyword>
<keyword evidence="2 7" id="KW-0963">Cytoplasm</keyword>
<evidence type="ECO:0000256" key="3">
    <source>
        <dbReference type="ARBA" id="ARBA00022737"/>
    </source>
</evidence>
<dbReference type="InterPro" id="IPR020603">
    <property type="entry name" value="MraZ_dom"/>
</dbReference>
<reference evidence="9 10" key="1">
    <citation type="submission" date="2016-10" db="EMBL/GenBank/DDBJ databases">
        <authorList>
            <person name="Varghese N."/>
            <person name="Submissions S."/>
        </authorList>
    </citation>
    <scope>NUCLEOTIDE SEQUENCE [LARGE SCALE GENOMIC DNA]</scope>
    <source>
        <strain evidence="9 10">WC1T17</strain>
    </source>
</reference>
<name>A0ABY1AAW1_9LACO</name>
<dbReference type="CDD" id="cd16320">
    <property type="entry name" value="MraZ_N"/>
    <property type="match status" value="1"/>
</dbReference>
<evidence type="ECO:0000313" key="9">
    <source>
        <dbReference type="EMBL" id="SEM56768.1"/>
    </source>
</evidence>
<dbReference type="InterPro" id="IPR035642">
    <property type="entry name" value="MraZ_N"/>
</dbReference>
<dbReference type="Proteomes" id="UP000182089">
    <property type="component" value="Unassembled WGS sequence"/>
</dbReference>
<keyword evidence="6 7" id="KW-0804">Transcription</keyword>
<proteinExistence type="inferred from homology"/>
<dbReference type="EMBL" id="FOCC01000004">
    <property type="protein sequence ID" value="SEM56768.1"/>
    <property type="molecule type" value="Genomic_DNA"/>
</dbReference>
<protein>
    <recommendedName>
        <fullName evidence="1 7">Transcriptional regulator MraZ</fullName>
    </recommendedName>
</protein>
<dbReference type="Pfam" id="PF02381">
    <property type="entry name" value="MraZ"/>
    <property type="match status" value="2"/>
</dbReference>
<keyword evidence="4 7" id="KW-0805">Transcription regulation</keyword>
<feature type="domain" description="SpoVT-AbrB" evidence="8">
    <location>
        <begin position="5"/>
        <end position="47"/>
    </location>
</feature>
<evidence type="ECO:0000313" key="10">
    <source>
        <dbReference type="Proteomes" id="UP000182089"/>
    </source>
</evidence>